<comment type="subcellular location">
    <subcellularLocation>
        <location evidence="5">Bacterial microcompartment</location>
    </subcellularLocation>
</comment>
<proteinExistence type="inferred from homology"/>
<dbReference type="GO" id="GO:0009350">
    <property type="term" value="C:ethanolamine ammonia-lyase complex"/>
    <property type="evidence" value="ECO:0007669"/>
    <property type="project" value="UniProtKB-UniRule"/>
</dbReference>
<keyword evidence="2 5" id="KW-0456">Lyase</keyword>
<comment type="similarity">
    <text evidence="5">Belongs to the EutC family.</text>
</comment>
<accession>A0A6P0HH40</accession>
<evidence type="ECO:0000313" key="6">
    <source>
        <dbReference type="EMBL" id="NEN78029.1"/>
    </source>
</evidence>
<comment type="subunit">
    <text evidence="5">The basic unit is a heterodimer which dimerizes to form tetramers. The heterotetramers trimerize; 6 large subunits form a core ring with 6 small subunits projecting outwards.</text>
</comment>
<dbReference type="Gene3D" id="3.40.50.11240">
    <property type="entry name" value="Ethanolamine ammonia-lyase light chain (EutC)"/>
    <property type="match status" value="1"/>
</dbReference>
<keyword evidence="4 5" id="KW-1283">Bacterial microcompartment</keyword>
<keyword evidence="1 5" id="KW-0846">Cobalamin</keyword>
<evidence type="ECO:0000313" key="7">
    <source>
        <dbReference type="Proteomes" id="UP000468687"/>
    </source>
</evidence>
<dbReference type="GO" id="GO:0046336">
    <property type="term" value="P:ethanolamine catabolic process"/>
    <property type="evidence" value="ECO:0007669"/>
    <property type="project" value="UniProtKB-UniRule"/>
</dbReference>
<evidence type="ECO:0000256" key="2">
    <source>
        <dbReference type="ARBA" id="ARBA00023239"/>
    </source>
</evidence>
<feature type="binding site" evidence="5">
    <location>
        <position position="170"/>
    </location>
    <ligand>
        <name>adenosylcob(III)alamin</name>
        <dbReference type="ChEBI" id="CHEBI:18408"/>
    </ligand>
</feature>
<evidence type="ECO:0000256" key="5">
    <source>
        <dbReference type="HAMAP-Rule" id="MF_00601"/>
    </source>
</evidence>
<dbReference type="HAMAP" id="MF_00601">
    <property type="entry name" value="EutC"/>
    <property type="match status" value="1"/>
</dbReference>
<dbReference type="PANTHER" id="PTHR39330">
    <property type="entry name" value="ETHANOLAMINE AMMONIA-LYASE LIGHT CHAIN"/>
    <property type="match status" value="1"/>
</dbReference>
<keyword evidence="3 5" id="KW-0170">Cobalt</keyword>
<dbReference type="GO" id="GO:0008851">
    <property type="term" value="F:ethanolamine ammonia-lyase activity"/>
    <property type="evidence" value="ECO:0007669"/>
    <property type="project" value="UniProtKB-UniRule"/>
</dbReference>
<protein>
    <recommendedName>
        <fullName evidence="5">Ethanolamine ammonia-lyase small subunit</fullName>
        <shortName evidence="5">EAL small subunit</shortName>
        <ecNumber evidence="5">4.3.1.7</ecNumber>
    </recommendedName>
</protein>
<reference evidence="6 7" key="1">
    <citation type="journal article" date="2014" name="Int. J. Syst. Evol. Microbiol.">
        <title>Nocardioides zeae sp. nov., isolated from the stem of Zea mays.</title>
        <authorList>
            <person name="Glaeser S.P."/>
            <person name="McInroy J.A."/>
            <person name="Busse H.J."/>
            <person name="Kampfer P."/>
        </authorList>
    </citation>
    <scope>NUCLEOTIDE SEQUENCE [LARGE SCALE GENOMIC DNA]</scope>
    <source>
        <strain evidence="6 7">JCM 30728</strain>
    </source>
</reference>
<keyword evidence="7" id="KW-1185">Reference proteome</keyword>
<dbReference type="PANTHER" id="PTHR39330:SF1">
    <property type="entry name" value="ETHANOLAMINE AMMONIA-LYASE SMALL SUBUNIT"/>
    <property type="match status" value="1"/>
</dbReference>
<dbReference type="InterPro" id="IPR042255">
    <property type="entry name" value="EutC_N"/>
</dbReference>
<name>A0A6P0HH40_9ACTN</name>
<gene>
    <name evidence="5" type="primary">eutC</name>
    <name evidence="6" type="ORF">G3T38_07040</name>
</gene>
<feature type="binding site" evidence="5">
    <location>
        <position position="199"/>
    </location>
    <ligand>
        <name>adenosylcob(III)alamin</name>
        <dbReference type="ChEBI" id="CHEBI:18408"/>
    </ligand>
</feature>
<organism evidence="6 7">
    <name type="scientific">Nocardioides zeae</name>
    <dbReference type="NCBI Taxonomy" id="1457234"/>
    <lineage>
        <taxon>Bacteria</taxon>
        <taxon>Bacillati</taxon>
        <taxon>Actinomycetota</taxon>
        <taxon>Actinomycetes</taxon>
        <taxon>Propionibacteriales</taxon>
        <taxon>Nocardioidaceae</taxon>
        <taxon>Nocardioides</taxon>
    </lineage>
</organism>
<dbReference type="PIRSF" id="PIRSF018982">
    <property type="entry name" value="EutC"/>
    <property type="match status" value="1"/>
</dbReference>
<evidence type="ECO:0000256" key="1">
    <source>
        <dbReference type="ARBA" id="ARBA00022628"/>
    </source>
</evidence>
<dbReference type="Proteomes" id="UP000468687">
    <property type="component" value="Unassembled WGS sequence"/>
</dbReference>
<dbReference type="GO" id="GO:0031419">
    <property type="term" value="F:cobalamin binding"/>
    <property type="evidence" value="ECO:0007669"/>
    <property type="project" value="UniProtKB-UniRule"/>
</dbReference>
<dbReference type="GO" id="GO:0031471">
    <property type="term" value="C:ethanolamine degradation polyhedral organelle"/>
    <property type="evidence" value="ECO:0007669"/>
    <property type="project" value="UniProtKB-UniRule"/>
</dbReference>
<comment type="catalytic activity">
    <reaction evidence="5">
        <text>ethanolamine = acetaldehyde + NH4(+)</text>
        <dbReference type="Rhea" id="RHEA:15313"/>
        <dbReference type="ChEBI" id="CHEBI:15343"/>
        <dbReference type="ChEBI" id="CHEBI:28938"/>
        <dbReference type="ChEBI" id="CHEBI:57603"/>
        <dbReference type="EC" id="4.3.1.7"/>
    </reaction>
</comment>
<dbReference type="InterPro" id="IPR042251">
    <property type="entry name" value="EutC_C"/>
</dbReference>
<dbReference type="EC" id="4.3.1.7" evidence="5"/>
<evidence type="ECO:0000256" key="4">
    <source>
        <dbReference type="ARBA" id="ARBA00024446"/>
    </source>
</evidence>
<dbReference type="Gene3D" id="1.10.30.40">
    <property type="entry name" value="Ethanolamine ammonia-lyase light chain (EutC), N-terminal domain"/>
    <property type="match status" value="1"/>
</dbReference>
<dbReference type="UniPathway" id="UPA00560"/>
<dbReference type="Pfam" id="PF05985">
    <property type="entry name" value="EutC"/>
    <property type="match status" value="1"/>
</dbReference>
<sequence>MSDDDFWAALRRTTQSRIGLGRAGDTMALGDVLAFRAAHAQARDAVHVPVDVDALVADLESRGLGTPLLVASQVADRGEYLRRPDLGRQPRDLDHLPRDTGADLGIVLADGLSGQALTDHAPALVAALVERLTPRYSLAPLVVATNARVALGDHVGAHLGVETVLVLVGERPGLSVPSSLGIYLTHHPRPGRRDSERNCISNVHPPDGLDHAHAARIVDALVAGARDLGESGVRLKDTSRSLDAAADGPVTLS</sequence>
<comment type="function">
    <text evidence="5">Catalyzes the deamination of various vicinal amino-alcohols to oxo compounds. Allows this organism to utilize ethanolamine as the sole source of nitrogen and carbon in the presence of external vitamin B12.</text>
</comment>
<comment type="pathway">
    <text evidence="5">Amine and polyamine degradation; ethanolamine degradation.</text>
</comment>
<comment type="cofactor">
    <cofactor evidence="5">
        <name>adenosylcob(III)alamin</name>
        <dbReference type="ChEBI" id="CHEBI:18408"/>
    </cofactor>
    <text evidence="5">Binds between the large and small subunits.</text>
</comment>
<dbReference type="NCBIfam" id="NF003971">
    <property type="entry name" value="PRK05465.1"/>
    <property type="match status" value="1"/>
</dbReference>
<feature type="binding site" evidence="5">
    <location>
        <position position="149"/>
    </location>
    <ligand>
        <name>adenosylcob(III)alamin</name>
        <dbReference type="ChEBI" id="CHEBI:18408"/>
    </ligand>
</feature>
<comment type="caution">
    <text evidence="6">The sequence shown here is derived from an EMBL/GenBank/DDBJ whole genome shotgun (WGS) entry which is preliminary data.</text>
</comment>
<dbReference type="RefSeq" id="WP_163771400.1">
    <property type="nucleotide sequence ID" value="NZ_JAAGXA010000004.1"/>
</dbReference>
<evidence type="ECO:0000256" key="3">
    <source>
        <dbReference type="ARBA" id="ARBA00023285"/>
    </source>
</evidence>
<dbReference type="InterPro" id="IPR009246">
    <property type="entry name" value="EutC"/>
</dbReference>
<dbReference type="AlphaFoldDB" id="A0A6P0HH40"/>
<dbReference type="EMBL" id="JAAGXA010000004">
    <property type="protein sequence ID" value="NEN78029.1"/>
    <property type="molecule type" value="Genomic_DNA"/>
</dbReference>
<dbReference type="GO" id="GO:0006520">
    <property type="term" value="P:amino acid metabolic process"/>
    <property type="evidence" value="ECO:0007669"/>
    <property type="project" value="InterPro"/>
</dbReference>